<evidence type="ECO:0000259" key="1">
    <source>
        <dbReference type="Pfam" id="PF00535"/>
    </source>
</evidence>
<dbReference type="Gene3D" id="3.90.550.10">
    <property type="entry name" value="Spore Coat Polysaccharide Biosynthesis Protein SpsA, Chain A"/>
    <property type="match status" value="1"/>
</dbReference>
<name>A0A091C1P7_9GAMM</name>
<evidence type="ECO:0000313" key="2">
    <source>
        <dbReference type="EMBL" id="KFN50550.1"/>
    </source>
</evidence>
<dbReference type="PANTHER" id="PTHR43179:SF7">
    <property type="entry name" value="RHAMNOSYLTRANSFERASE WBBL"/>
    <property type="match status" value="1"/>
</dbReference>
<dbReference type="RefSeq" id="WP_043801511.1">
    <property type="nucleotide sequence ID" value="NZ_AVCH01000090.1"/>
</dbReference>
<protein>
    <recommendedName>
        <fullName evidence="1">Glycosyltransferase 2-like domain-containing protein</fullName>
    </recommendedName>
</protein>
<accession>A0A091C1P7</accession>
<organism evidence="2 3">
    <name type="scientific">Arenimonas malthae CC-JY-1</name>
    <dbReference type="NCBI Taxonomy" id="1384054"/>
    <lineage>
        <taxon>Bacteria</taxon>
        <taxon>Pseudomonadati</taxon>
        <taxon>Pseudomonadota</taxon>
        <taxon>Gammaproteobacteria</taxon>
        <taxon>Lysobacterales</taxon>
        <taxon>Lysobacteraceae</taxon>
        <taxon>Arenimonas</taxon>
    </lineage>
</organism>
<keyword evidence="3" id="KW-1185">Reference proteome</keyword>
<proteinExistence type="predicted"/>
<comment type="caution">
    <text evidence="2">The sequence shown here is derived from an EMBL/GenBank/DDBJ whole genome shotgun (WGS) entry which is preliminary data.</text>
</comment>
<dbReference type="Gene3D" id="3.40.50.2000">
    <property type="entry name" value="Glycogen Phosphorylase B"/>
    <property type="match status" value="2"/>
</dbReference>
<feature type="domain" description="Glycosyltransferase 2-like" evidence="1">
    <location>
        <begin position="20"/>
        <end position="189"/>
    </location>
</feature>
<dbReference type="eggNOG" id="COG0438">
    <property type="taxonomic scope" value="Bacteria"/>
</dbReference>
<gene>
    <name evidence="2" type="ORF">N790_15015</name>
</gene>
<dbReference type="eggNOG" id="COG1216">
    <property type="taxonomic scope" value="Bacteria"/>
</dbReference>
<dbReference type="SUPFAM" id="SSF53448">
    <property type="entry name" value="Nucleotide-diphospho-sugar transferases"/>
    <property type="match status" value="1"/>
</dbReference>
<feature type="non-terminal residue" evidence="2">
    <location>
        <position position="1"/>
    </location>
</feature>
<reference evidence="2 3" key="1">
    <citation type="submission" date="2013-09" db="EMBL/GenBank/DDBJ databases">
        <title>Genome sequencing of Arenimonas malthae.</title>
        <authorList>
            <person name="Chen F."/>
            <person name="Wang G."/>
        </authorList>
    </citation>
    <scope>NUCLEOTIDE SEQUENCE [LARGE SCALE GENOMIC DNA]</scope>
    <source>
        <strain evidence="2 3">CC-JY-1</strain>
    </source>
</reference>
<dbReference type="EMBL" id="AVCH01000090">
    <property type="protein sequence ID" value="KFN50550.1"/>
    <property type="molecule type" value="Genomic_DNA"/>
</dbReference>
<evidence type="ECO:0000313" key="3">
    <source>
        <dbReference type="Proteomes" id="UP000029392"/>
    </source>
</evidence>
<dbReference type="CDD" id="cd04186">
    <property type="entry name" value="GT_2_like_c"/>
    <property type="match status" value="1"/>
</dbReference>
<feature type="non-terminal residue" evidence="2">
    <location>
        <position position="616"/>
    </location>
</feature>
<dbReference type="Pfam" id="PF00535">
    <property type="entry name" value="Glycos_transf_2"/>
    <property type="match status" value="1"/>
</dbReference>
<dbReference type="AlphaFoldDB" id="A0A091C1P7"/>
<dbReference type="OrthoDB" id="9807209at2"/>
<dbReference type="Pfam" id="PF13692">
    <property type="entry name" value="Glyco_trans_1_4"/>
    <property type="match status" value="1"/>
</dbReference>
<sequence length="616" mass="67040">LPGAGDIALRLPRPAAPRASVIVPVYNQLALSLACLRALADCGDAAGFEVIVVDDGSSDDTPNLLPSVSGLRFHRNPKNLGFIGACNAGAALAKGEFLVFLNNDTTVQPGWLDALLDTFDRHPDTGLAGSKLVYPDGRLQEAGGIVFADGSGWNYGRFDDPAHPRYNFVREVDYCSGAAIAIRRGLFDRLGGFDPLYAPAYYEDTDLAMRVRQEGLKVRYQPASVVVHHEGATSGTDLSSGVKAYQVANQKKFLARWREVLAREHLPAGTDPQTASERGRRHRVLVLDACTPTPDRDSGSVRMLALMRLLREEGCSVVFFPENRAHDGRYTRDLQQLGVEAWWHPWVSDVPKWLAQHGARFDLVIGSRHYVLAPALPLLRSHAPRATVVFDTVDLHHLREQREAELSGDASRLRAAARTRKVELELIAQSDLTWVVSHAEQALLASEMPLARVDVVSNIHETGGAGPGFDAREGLLFVGSYRHPPNVDAALWLADDILPRLRERAPGLVLNLVGGDAPPEIEALGQREGIRFHGYVPDLDPLLRGARVALAPLRYGAGVKGKVNQALAHGLPVVATTCAVEGMHLREGEDVLVADDAAGFADAVQRVYDDPALWAR</sequence>
<dbReference type="Proteomes" id="UP000029392">
    <property type="component" value="Unassembled WGS sequence"/>
</dbReference>
<dbReference type="SUPFAM" id="SSF53756">
    <property type="entry name" value="UDP-Glycosyltransferase/glycogen phosphorylase"/>
    <property type="match status" value="1"/>
</dbReference>
<dbReference type="InterPro" id="IPR029044">
    <property type="entry name" value="Nucleotide-diphossugar_trans"/>
</dbReference>
<dbReference type="CDD" id="cd03801">
    <property type="entry name" value="GT4_PimA-like"/>
    <property type="match status" value="1"/>
</dbReference>
<dbReference type="PANTHER" id="PTHR43179">
    <property type="entry name" value="RHAMNOSYLTRANSFERASE WBBL"/>
    <property type="match status" value="1"/>
</dbReference>
<dbReference type="InterPro" id="IPR001173">
    <property type="entry name" value="Glyco_trans_2-like"/>
</dbReference>